<sequence>MKTTGFYTTLALAIFSQQFGVNAQDYGVAGDNGFGGMCCGRHVENGAYPLFAGGQCRGWWSCCLENSDWNHCNDPNFPVGRSNLFVQYGYCANGGAKRWYSRSDCK</sequence>
<proteinExistence type="predicted"/>
<dbReference type="Proteomes" id="UP000472372">
    <property type="component" value="Chromosome 2"/>
</dbReference>
<gene>
    <name evidence="1" type="ORF">PTTW11_02463</name>
</gene>
<reference evidence="1" key="1">
    <citation type="submission" date="2021-02" db="EMBL/GenBank/DDBJ databases">
        <authorList>
            <person name="Syme A R."/>
            <person name="Syme A R."/>
            <person name="Moolhuijzen P."/>
        </authorList>
    </citation>
    <scope>NUCLEOTIDE SEQUENCE</scope>
    <source>
        <strain evidence="1">W1-1</strain>
    </source>
</reference>
<dbReference type="EMBL" id="HG992978">
    <property type="protein sequence ID" value="CAE7013170.1"/>
    <property type="molecule type" value="Genomic_DNA"/>
</dbReference>
<organism evidence="1 2">
    <name type="scientific">Pyrenophora teres f. teres</name>
    <dbReference type="NCBI Taxonomy" id="97479"/>
    <lineage>
        <taxon>Eukaryota</taxon>
        <taxon>Fungi</taxon>
        <taxon>Dikarya</taxon>
        <taxon>Ascomycota</taxon>
        <taxon>Pezizomycotina</taxon>
        <taxon>Dothideomycetes</taxon>
        <taxon>Pleosporomycetidae</taxon>
        <taxon>Pleosporales</taxon>
        <taxon>Pleosporineae</taxon>
        <taxon>Pleosporaceae</taxon>
        <taxon>Pyrenophora</taxon>
    </lineage>
</organism>
<accession>A0A6S6VTE7</accession>
<evidence type="ECO:0000313" key="1">
    <source>
        <dbReference type="EMBL" id="CAE7013170.1"/>
    </source>
</evidence>
<evidence type="ECO:0000313" key="2">
    <source>
        <dbReference type="Proteomes" id="UP000472372"/>
    </source>
</evidence>
<name>A0A6S6VTE7_9PLEO</name>
<dbReference type="AlphaFoldDB" id="A0A6S6VTE7"/>
<protein>
    <submittedName>
        <fullName evidence="1">Uncharacterized protein</fullName>
    </submittedName>
</protein>